<keyword evidence="1" id="KW-1133">Transmembrane helix</keyword>
<protein>
    <submittedName>
        <fullName evidence="2">Inner membrane protein</fullName>
    </submittedName>
</protein>
<dbReference type="STRING" id="936155.HFELIS_07690"/>
<keyword evidence="1" id="KW-0472">Membrane</keyword>
<dbReference type="HOGENOM" id="CLU_1765519_0_0_7"/>
<name>E7ABH4_HELFC</name>
<feature type="transmembrane region" description="Helical" evidence="1">
    <location>
        <begin position="9"/>
        <end position="25"/>
    </location>
</feature>
<keyword evidence="1" id="KW-0812">Transmembrane</keyword>
<dbReference type="EMBL" id="FQ670179">
    <property type="protein sequence ID" value="CBY82853.1"/>
    <property type="molecule type" value="Genomic_DNA"/>
</dbReference>
<evidence type="ECO:0000256" key="1">
    <source>
        <dbReference type="SAM" id="Phobius"/>
    </source>
</evidence>
<feature type="transmembrane region" description="Helical" evidence="1">
    <location>
        <begin position="31"/>
        <end position="47"/>
    </location>
</feature>
<proteinExistence type="predicted"/>
<dbReference type="KEGG" id="hfe:HFELIS_07690"/>
<evidence type="ECO:0000313" key="2">
    <source>
        <dbReference type="EMBL" id="CBY82853.1"/>
    </source>
</evidence>
<feature type="transmembrane region" description="Helical" evidence="1">
    <location>
        <begin position="108"/>
        <end position="125"/>
    </location>
</feature>
<feature type="transmembrane region" description="Helical" evidence="1">
    <location>
        <begin position="59"/>
        <end position="88"/>
    </location>
</feature>
<keyword evidence="3" id="KW-1185">Reference proteome</keyword>
<sequence>MTRESKSKFHFPFLFFLAWLGFYFYSNLRDIYAWLPPMLGFLFALYRHTLAQEQPSTRLLLWIFACLLCVEFIHMQPLGVLILLFALYEKLVVRYLLRVFQENVFGDFVHALLIYLIYFAILSLLSGYYNDIWGDAIGYSFLEFLLWRIYARV</sequence>
<evidence type="ECO:0000313" key="3">
    <source>
        <dbReference type="Proteomes" id="UP000007934"/>
    </source>
</evidence>
<gene>
    <name evidence="2" type="ordered locus">Hfelis_07690</name>
</gene>
<reference evidence="2 3" key="1">
    <citation type="journal article" date="2011" name="Genome Biol. Evol.">
        <title>Comparative whole genome sequence analysis of the carcinogenic bacterial model pathogen Helicobacter felis.</title>
        <authorList>
            <person name="Arnold I.C."/>
            <person name="Zigova Z."/>
            <person name="Holden M."/>
            <person name="Lawley T.D."/>
            <person name="Rad R."/>
            <person name="Dougan G."/>
            <person name="Falkow S."/>
            <person name="Bentley S.D."/>
            <person name="Muller A."/>
        </authorList>
    </citation>
    <scope>NUCLEOTIDE SEQUENCE [LARGE SCALE GENOMIC DNA]</scope>
    <source>
        <strain evidence="3">ATCC 49179 / CCUG 28539 / NCTC 12436 / CS1</strain>
    </source>
</reference>
<organism evidence="2 3">
    <name type="scientific">Helicobacter felis (strain ATCC 49179 / CCUG 28539 / NCTC 12436 / CS1)</name>
    <dbReference type="NCBI Taxonomy" id="936155"/>
    <lineage>
        <taxon>Bacteria</taxon>
        <taxon>Pseudomonadati</taxon>
        <taxon>Campylobacterota</taxon>
        <taxon>Epsilonproteobacteria</taxon>
        <taxon>Campylobacterales</taxon>
        <taxon>Helicobacteraceae</taxon>
        <taxon>Helicobacter</taxon>
    </lineage>
</organism>
<accession>E7ABH4</accession>
<dbReference type="Proteomes" id="UP000007934">
    <property type="component" value="Chromosome"/>
</dbReference>
<dbReference type="AlphaFoldDB" id="E7ABH4"/>